<dbReference type="AlphaFoldDB" id="A0A9D2HB39"/>
<reference evidence="3" key="1">
    <citation type="journal article" date="2021" name="PeerJ">
        <title>Extensive microbial diversity within the chicken gut microbiome revealed by metagenomics and culture.</title>
        <authorList>
            <person name="Gilroy R."/>
            <person name="Ravi A."/>
            <person name="Getino M."/>
            <person name="Pursley I."/>
            <person name="Horton D.L."/>
            <person name="Alikhan N.F."/>
            <person name="Baker D."/>
            <person name="Gharbi K."/>
            <person name="Hall N."/>
            <person name="Watson M."/>
            <person name="Adriaenssens E.M."/>
            <person name="Foster-Nyarko E."/>
            <person name="Jarju S."/>
            <person name="Secka A."/>
            <person name="Antonio M."/>
            <person name="Oren A."/>
            <person name="Chaudhuri R.R."/>
            <person name="La Ragione R."/>
            <person name="Hildebrand F."/>
            <person name="Pallen M.J."/>
        </authorList>
    </citation>
    <scope>NUCLEOTIDE SEQUENCE</scope>
    <source>
        <strain evidence="3">ChiSjej2B20-11307</strain>
    </source>
</reference>
<dbReference type="EMBL" id="DXAK01000040">
    <property type="protein sequence ID" value="HJA06956.1"/>
    <property type="molecule type" value="Genomic_DNA"/>
</dbReference>
<organism evidence="3 4">
    <name type="scientific">Candidatus Mediterraneibacter pullicola</name>
    <dbReference type="NCBI Taxonomy" id="2838682"/>
    <lineage>
        <taxon>Bacteria</taxon>
        <taxon>Bacillati</taxon>
        <taxon>Bacillota</taxon>
        <taxon>Clostridia</taxon>
        <taxon>Lachnospirales</taxon>
        <taxon>Lachnospiraceae</taxon>
        <taxon>Mediterraneibacter</taxon>
    </lineage>
</organism>
<evidence type="ECO:0000313" key="3">
    <source>
        <dbReference type="EMBL" id="HJA06956.1"/>
    </source>
</evidence>
<feature type="region of interest" description="Disordered" evidence="1">
    <location>
        <begin position="192"/>
        <end position="241"/>
    </location>
</feature>
<feature type="transmembrane region" description="Helical" evidence="2">
    <location>
        <begin position="12"/>
        <end position="29"/>
    </location>
</feature>
<feature type="transmembrane region" description="Helical" evidence="2">
    <location>
        <begin position="125"/>
        <end position="143"/>
    </location>
</feature>
<evidence type="ECO:0000256" key="1">
    <source>
        <dbReference type="SAM" id="MobiDB-lite"/>
    </source>
</evidence>
<feature type="compositionally biased region" description="Low complexity" evidence="1">
    <location>
        <begin position="325"/>
        <end position="334"/>
    </location>
</feature>
<keyword evidence="2" id="KW-0812">Transmembrane</keyword>
<evidence type="ECO:0000313" key="4">
    <source>
        <dbReference type="Proteomes" id="UP000824223"/>
    </source>
</evidence>
<reference evidence="3" key="2">
    <citation type="submission" date="2021-04" db="EMBL/GenBank/DDBJ databases">
        <authorList>
            <person name="Gilroy R."/>
        </authorList>
    </citation>
    <scope>NUCLEOTIDE SEQUENCE</scope>
    <source>
        <strain evidence="3">ChiSjej2B20-11307</strain>
    </source>
</reference>
<gene>
    <name evidence="3" type="ORF">H9798_07445</name>
</gene>
<sequence>MLEGLAADTGVIVYLMAGIGVLGILAKIINQFTLRRLVKAAGNMPKSTHRLVKLVRAKYEHACMIHDSVENIDVFVEKYIYEYRGFLFRIHTWRQIETLSVWFAGILAAIGAWLEYSYFGVTETVYQYIAAGIAEVVLLSVVMRLSDEPYKINAVKMYMADYLENICAFRLRKQSQREREFIDVIAAENGGKNAAQPAAGSRRTDQENETSKGRGGKSVLSLKRRQGDESGKTTPRQDPDMLDTAGAAAAFHEQTRAGDESAYTLGVRTAENTAPGSTVPKAFAGETSGEAGVRPSVDSASGGMGEKASEGLSINIEGEPRAARQGDAARQAVRSAASGNVTDEERTALKEEAIRQILEEFLA</sequence>
<name>A0A9D2HB39_9FIRM</name>
<feature type="transmembrane region" description="Helical" evidence="2">
    <location>
        <begin position="99"/>
        <end position="119"/>
    </location>
</feature>
<proteinExistence type="predicted"/>
<feature type="region of interest" description="Disordered" evidence="1">
    <location>
        <begin position="270"/>
        <end position="344"/>
    </location>
</feature>
<feature type="compositionally biased region" description="Basic and acidic residues" evidence="1">
    <location>
        <begin position="202"/>
        <end position="212"/>
    </location>
</feature>
<accession>A0A9D2HB39</accession>
<evidence type="ECO:0000256" key="2">
    <source>
        <dbReference type="SAM" id="Phobius"/>
    </source>
</evidence>
<keyword evidence="2" id="KW-1133">Transmembrane helix</keyword>
<feature type="compositionally biased region" description="Basic and acidic residues" evidence="1">
    <location>
        <begin position="225"/>
        <end position="239"/>
    </location>
</feature>
<keyword evidence="2" id="KW-0472">Membrane</keyword>
<dbReference type="Proteomes" id="UP000824223">
    <property type="component" value="Unassembled WGS sequence"/>
</dbReference>
<comment type="caution">
    <text evidence="3">The sequence shown here is derived from an EMBL/GenBank/DDBJ whole genome shotgun (WGS) entry which is preliminary data.</text>
</comment>
<protein>
    <submittedName>
        <fullName evidence="3">Uncharacterized protein</fullName>
    </submittedName>
</protein>